<evidence type="ECO:0000313" key="4">
    <source>
        <dbReference type="Proteomes" id="UP000019140"/>
    </source>
</evidence>
<evidence type="ECO:0000313" key="3">
    <source>
        <dbReference type="EMBL" id="ETW93078.1"/>
    </source>
</evidence>
<keyword evidence="4" id="KW-1185">Reference proteome</keyword>
<reference evidence="3 4" key="1">
    <citation type="journal article" date="2014" name="Nature">
        <title>An environmental bacterial taxon with a large and distinct metabolic repertoire.</title>
        <authorList>
            <person name="Wilson M.C."/>
            <person name="Mori T."/>
            <person name="Ruckert C."/>
            <person name="Uria A.R."/>
            <person name="Helf M.J."/>
            <person name="Takada K."/>
            <person name="Gernert C."/>
            <person name="Steffens U.A."/>
            <person name="Heycke N."/>
            <person name="Schmitt S."/>
            <person name="Rinke C."/>
            <person name="Helfrich E.J."/>
            <person name="Brachmann A.O."/>
            <person name="Gurgui C."/>
            <person name="Wakimoto T."/>
            <person name="Kracht M."/>
            <person name="Crusemann M."/>
            <person name="Hentschel U."/>
            <person name="Abe I."/>
            <person name="Matsunaga S."/>
            <person name="Kalinowski J."/>
            <person name="Takeyama H."/>
            <person name="Piel J."/>
        </authorList>
    </citation>
    <scope>NUCLEOTIDE SEQUENCE [LARGE SCALE GENOMIC DNA]</scope>
    <source>
        <strain evidence="4">TSY2</strain>
    </source>
</reference>
<dbReference type="GO" id="GO:0008270">
    <property type="term" value="F:zinc ion binding"/>
    <property type="evidence" value="ECO:0007669"/>
    <property type="project" value="InterPro"/>
</dbReference>
<evidence type="ECO:0008006" key="5">
    <source>
        <dbReference type="Google" id="ProtNLM"/>
    </source>
</evidence>
<protein>
    <recommendedName>
        <fullName evidence="5">MucR family transcriptional regulator</fullName>
    </recommendedName>
</protein>
<comment type="similarity">
    <text evidence="1">Belongs to the ros/MucR family.</text>
</comment>
<dbReference type="Pfam" id="PF05443">
    <property type="entry name" value="ROS_MUCR"/>
    <property type="match status" value="1"/>
</dbReference>
<evidence type="ECO:0000256" key="2">
    <source>
        <dbReference type="SAM" id="MobiDB-lite"/>
    </source>
</evidence>
<dbReference type="GO" id="GO:0006355">
    <property type="term" value="P:regulation of DNA-templated transcription"/>
    <property type="evidence" value="ECO:0007669"/>
    <property type="project" value="InterPro"/>
</dbReference>
<dbReference type="InterPro" id="IPR041920">
    <property type="entry name" value="ROS/MUCR_sf"/>
</dbReference>
<sequence>MQQSLLEMAKDLVMALIQAGALAPEDMQKELQKTHGSLLELKSKEEFGEGNGAVSENGIMANGVSGVEHVDWKKSIKKYTIECLVCGASFKQLSVRHLRNHDLDPRSYRQRFGIPRTQPLSAKETTAMRKKIVQKSRPWEKAPTYVKARKQKASNGTAAKTSRAKKAPAAAGA</sequence>
<gene>
    <name evidence="3" type="ORF">ETSY2_52040</name>
</gene>
<accession>W4L4P2</accession>
<proteinExistence type="inferred from homology"/>
<dbReference type="HOGENOM" id="CLU_106247_3_0_7"/>
<evidence type="ECO:0000256" key="1">
    <source>
        <dbReference type="ARBA" id="ARBA00007031"/>
    </source>
</evidence>
<feature type="region of interest" description="Disordered" evidence="2">
    <location>
        <begin position="123"/>
        <end position="173"/>
    </location>
</feature>
<dbReference type="GO" id="GO:0003677">
    <property type="term" value="F:DNA binding"/>
    <property type="evidence" value="ECO:0007669"/>
    <property type="project" value="InterPro"/>
</dbReference>
<dbReference type="InterPro" id="IPR008807">
    <property type="entry name" value="ROS_MUCR"/>
</dbReference>
<dbReference type="AlphaFoldDB" id="W4L4P2"/>
<dbReference type="Proteomes" id="UP000019140">
    <property type="component" value="Unassembled WGS sequence"/>
</dbReference>
<dbReference type="Gene3D" id="1.10.10.1550">
    <property type="entry name" value="ROS/MUCR transcriptional regulator protein"/>
    <property type="match status" value="1"/>
</dbReference>
<comment type="caution">
    <text evidence="3">The sequence shown here is derived from an EMBL/GenBank/DDBJ whole genome shotgun (WGS) entry which is preliminary data.</text>
</comment>
<organism evidence="3 4">
    <name type="scientific">Candidatus Entotheonella gemina</name>
    <dbReference type="NCBI Taxonomy" id="1429439"/>
    <lineage>
        <taxon>Bacteria</taxon>
        <taxon>Pseudomonadati</taxon>
        <taxon>Nitrospinota/Tectimicrobiota group</taxon>
        <taxon>Candidatus Tectimicrobiota</taxon>
        <taxon>Candidatus Entotheonellia</taxon>
        <taxon>Candidatus Entotheonellales</taxon>
        <taxon>Candidatus Entotheonellaceae</taxon>
        <taxon>Candidatus Entotheonella</taxon>
    </lineage>
</organism>
<name>W4L4P2_9BACT</name>
<dbReference type="EMBL" id="AZHX01002724">
    <property type="protein sequence ID" value="ETW93078.1"/>
    <property type="molecule type" value="Genomic_DNA"/>
</dbReference>